<dbReference type="InParanoid" id="A0A5C3PWI2"/>
<evidence type="ECO:0000256" key="1">
    <source>
        <dbReference type="SAM" id="MobiDB-lite"/>
    </source>
</evidence>
<protein>
    <submittedName>
        <fullName evidence="2">Uncharacterized protein</fullName>
    </submittedName>
</protein>
<gene>
    <name evidence="2" type="ORF">K466DRAFT_580618</name>
</gene>
<name>A0A5C3PWI2_9APHY</name>
<sequence length="120" mass="13520">MAICCSLALSHRCCRSSSQVSRYSPHVSQARSPAQIVFNASITDDMMSADKQSGSPLRLPSPRGETCREIPIDIQAVIRTREFRPKLELAEPVAIARKSRYRSMRSCRREDMPAKPEQAR</sequence>
<feature type="compositionally biased region" description="Basic and acidic residues" evidence="1">
    <location>
        <begin position="107"/>
        <end position="120"/>
    </location>
</feature>
<proteinExistence type="predicted"/>
<dbReference type="AlphaFoldDB" id="A0A5C3PWI2"/>
<keyword evidence="3" id="KW-1185">Reference proteome</keyword>
<feature type="region of interest" description="Disordered" evidence="1">
    <location>
        <begin position="101"/>
        <end position="120"/>
    </location>
</feature>
<evidence type="ECO:0000313" key="2">
    <source>
        <dbReference type="EMBL" id="TFK93831.1"/>
    </source>
</evidence>
<reference evidence="2 3" key="1">
    <citation type="journal article" date="2019" name="Nat. Ecol. Evol.">
        <title>Megaphylogeny resolves global patterns of mushroom evolution.</title>
        <authorList>
            <person name="Varga T."/>
            <person name="Krizsan K."/>
            <person name="Foldi C."/>
            <person name="Dima B."/>
            <person name="Sanchez-Garcia M."/>
            <person name="Sanchez-Ramirez S."/>
            <person name="Szollosi G.J."/>
            <person name="Szarkandi J.G."/>
            <person name="Papp V."/>
            <person name="Albert L."/>
            <person name="Andreopoulos W."/>
            <person name="Angelini C."/>
            <person name="Antonin V."/>
            <person name="Barry K.W."/>
            <person name="Bougher N.L."/>
            <person name="Buchanan P."/>
            <person name="Buyck B."/>
            <person name="Bense V."/>
            <person name="Catcheside P."/>
            <person name="Chovatia M."/>
            <person name="Cooper J."/>
            <person name="Damon W."/>
            <person name="Desjardin D."/>
            <person name="Finy P."/>
            <person name="Geml J."/>
            <person name="Haridas S."/>
            <person name="Hughes K."/>
            <person name="Justo A."/>
            <person name="Karasinski D."/>
            <person name="Kautmanova I."/>
            <person name="Kiss B."/>
            <person name="Kocsube S."/>
            <person name="Kotiranta H."/>
            <person name="LaButti K.M."/>
            <person name="Lechner B.E."/>
            <person name="Liimatainen K."/>
            <person name="Lipzen A."/>
            <person name="Lukacs Z."/>
            <person name="Mihaltcheva S."/>
            <person name="Morgado L.N."/>
            <person name="Niskanen T."/>
            <person name="Noordeloos M.E."/>
            <person name="Ohm R.A."/>
            <person name="Ortiz-Santana B."/>
            <person name="Ovrebo C."/>
            <person name="Racz N."/>
            <person name="Riley R."/>
            <person name="Savchenko A."/>
            <person name="Shiryaev A."/>
            <person name="Soop K."/>
            <person name="Spirin V."/>
            <person name="Szebenyi C."/>
            <person name="Tomsovsky M."/>
            <person name="Tulloss R.E."/>
            <person name="Uehling J."/>
            <person name="Grigoriev I.V."/>
            <person name="Vagvolgyi C."/>
            <person name="Papp T."/>
            <person name="Martin F.M."/>
            <person name="Miettinen O."/>
            <person name="Hibbett D.S."/>
            <person name="Nagy L.G."/>
        </authorList>
    </citation>
    <scope>NUCLEOTIDE SEQUENCE [LARGE SCALE GENOMIC DNA]</scope>
    <source>
        <strain evidence="2 3">HHB13444</strain>
    </source>
</reference>
<evidence type="ECO:0000313" key="3">
    <source>
        <dbReference type="Proteomes" id="UP000308197"/>
    </source>
</evidence>
<dbReference type="Proteomes" id="UP000308197">
    <property type="component" value="Unassembled WGS sequence"/>
</dbReference>
<dbReference type="EMBL" id="ML210976">
    <property type="protein sequence ID" value="TFK93831.1"/>
    <property type="molecule type" value="Genomic_DNA"/>
</dbReference>
<organism evidence="2 3">
    <name type="scientific">Polyporus arcularius HHB13444</name>
    <dbReference type="NCBI Taxonomy" id="1314778"/>
    <lineage>
        <taxon>Eukaryota</taxon>
        <taxon>Fungi</taxon>
        <taxon>Dikarya</taxon>
        <taxon>Basidiomycota</taxon>
        <taxon>Agaricomycotina</taxon>
        <taxon>Agaricomycetes</taxon>
        <taxon>Polyporales</taxon>
        <taxon>Polyporaceae</taxon>
        <taxon>Polyporus</taxon>
    </lineage>
</organism>
<accession>A0A5C3PWI2</accession>